<sequence length="149" mass="16446">MAHDDAGHYKHKHPEETMINALIAEQLQARAKDGRINCAAAHQIARELGVTPEEVGVTADLLELRINQCQLGLFGHGHQKRLIFPAKEVSAELRQAIEAALDDDGLACDAAWRIAEQFTITRVEVSSACETLHIRIKACQLGAFNSKKR</sequence>
<evidence type="ECO:0000313" key="1">
    <source>
        <dbReference type="EMBL" id="GAK51169.1"/>
    </source>
</evidence>
<organism evidence="1">
    <name type="scientific">Candidatus Moduliflexus flocculans</name>
    <dbReference type="NCBI Taxonomy" id="1499966"/>
    <lineage>
        <taxon>Bacteria</taxon>
        <taxon>Candidatus Moduliflexota</taxon>
        <taxon>Candidatus Moduliflexia</taxon>
        <taxon>Candidatus Moduliflexales</taxon>
        <taxon>Candidatus Moduliflexaceae</taxon>
    </lineage>
</organism>
<name>A0A081BLA3_9BACT</name>
<protein>
    <submittedName>
        <fullName evidence="1">Uncharacterized protein</fullName>
    </submittedName>
</protein>
<reference evidence="1" key="1">
    <citation type="journal article" date="2015" name="PeerJ">
        <title>First genomic representation of candidate bacterial phylum KSB3 points to enhanced environmental sensing as a trigger of wastewater bulking.</title>
        <authorList>
            <person name="Sekiguchi Y."/>
            <person name="Ohashi A."/>
            <person name="Parks D.H."/>
            <person name="Yamauchi T."/>
            <person name="Tyson G.W."/>
            <person name="Hugenholtz P."/>
        </authorList>
    </citation>
    <scope>NUCLEOTIDE SEQUENCE [LARGE SCALE GENOMIC DNA]</scope>
</reference>
<gene>
    <name evidence="1" type="ORF">U14_02411</name>
</gene>
<dbReference type="AlphaFoldDB" id="A0A081BLA3"/>
<dbReference type="HOGENOM" id="CLU_143367_0_0_0"/>
<dbReference type="EMBL" id="DF820457">
    <property type="protein sequence ID" value="GAK51169.1"/>
    <property type="molecule type" value="Genomic_DNA"/>
</dbReference>
<keyword evidence="2" id="KW-1185">Reference proteome</keyword>
<evidence type="ECO:0000313" key="2">
    <source>
        <dbReference type="Proteomes" id="UP000030700"/>
    </source>
</evidence>
<dbReference type="Proteomes" id="UP000030700">
    <property type="component" value="Unassembled WGS sequence"/>
</dbReference>
<proteinExistence type="predicted"/>
<accession>A0A081BLA3</accession>